<dbReference type="Gene3D" id="3.40.50.2300">
    <property type="match status" value="1"/>
</dbReference>
<dbReference type="InterPro" id="IPR003661">
    <property type="entry name" value="HisK_dim/P_dom"/>
</dbReference>
<dbReference type="Gene3D" id="3.30.565.10">
    <property type="entry name" value="Histidine kinase-like ATPase, C-terminal domain"/>
    <property type="match status" value="1"/>
</dbReference>
<dbReference type="InterPro" id="IPR035965">
    <property type="entry name" value="PAS-like_dom_sf"/>
</dbReference>
<dbReference type="InterPro" id="IPR004358">
    <property type="entry name" value="Sig_transdc_His_kin-like_C"/>
</dbReference>
<dbReference type="InterPro" id="IPR011006">
    <property type="entry name" value="CheY-like_superfamily"/>
</dbReference>
<dbReference type="SMART" id="SM00388">
    <property type="entry name" value="HisKA"/>
    <property type="match status" value="1"/>
</dbReference>
<dbReference type="PANTHER" id="PTHR43065:SF42">
    <property type="entry name" value="TWO-COMPONENT SENSOR PPRA"/>
    <property type="match status" value="1"/>
</dbReference>
<dbReference type="InterPro" id="IPR001789">
    <property type="entry name" value="Sig_transdc_resp-reg_receiver"/>
</dbReference>
<accession>A0ABV7T4W7</accession>
<dbReference type="PRINTS" id="PR00344">
    <property type="entry name" value="BCTRLSENSOR"/>
</dbReference>
<evidence type="ECO:0000259" key="7">
    <source>
        <dbReference type="PROSITE" id="PS50110"/>
    </source>
</evidence>
<dbReference type="SUPFAM" id="SSF55874">
    <property type="entry name" value="ATPase domain of HSP90 chaperone/DNA topoisomerase II/histidine kinase"/>
    <property type="match status" value="1"/>
</dbReference>
<dbReference type="PANTHER" id="PTHR43065">
    <property type="entry name" value="SENSOR HISTIDINE KINASE"/>
    <property type="match status" value="1"/>
</dbReference>
<dbReference type="PROSITE" id="PS50112">
    <property type="entry name" value="PAS"/>
    <property type="match status" value="2"/>
</dbReference>
<feature type="domain" description="Response regulatory" evidence="7">
    <location>
        <begin position="677"/>
        <end position="792"/>
    </location>
</feature>
<dbReference type="PROSITE" id="PS50110">
    <property type="entry name" value="RESPONSE_REGULATORY"/>
    <property type="match status" value="1"/>
</dbReference>
<sequence>MQDSSPVFLRGGGETGEQLRARDWTKSPLGPATAWPAQLGTLVSVMLGSSQAMHIVWGASRILLYNDAQARLLGPLHPAALGTPLGQVWSQAEQALLDHDEAGSGFRPRVGLPADSPRSSTSCDLTYHPVPDEQGRVLGFFCSRLEPVRSALAMIDAGERQFQALAQAIPALVWTCSADGLLGWCNDRFCDYAGLERERLLDEGWADLVHPDDLPAVVRDWHEALERREPYQSRARLRRADGVYRCHLGRGVPLLGERGEVIRWVGANTDIEELKLAEEQLRELADGLEQRFAARTAEYDRVWRNSRDLLIVVGLDGIYRAANPAWQTILGYAPEEVVGHRFDEFIVPEDLELTHAAHARAVTSLQLTNLEKRYRHKDGSLRWISWSTSTEGDCVYGYGRDVTAEKEQALALRQAEDQLRQAQKMEAVGQLTGGIAHDFNNLLGGILGSLELLQLRIAQGRTEQAERYCKMAIGSGQRAAALIHRLLAFARRQPLDPHPVDVARLLEDMADLLRRTLGPAHRLEIAAAADLWITRCDPNGLENTLLNLVINARDAMPGGGTLRLEAGNVAAGALGKADIDPGDYVWLSVSDSGIGMSREILERVLEPFFTTKAPGQGTGLGLPMVYGFAKQSQGHLRLASEPGHGTRVTLYLPRFIGEPEEQATSRIEAARHDGRKTVLIVEDDAVIRELVAEVLQDLGYRTLTATDGPSGLEILRSDSPLDLLVSDIGLPGFDGHRLADLARELMPALKVLFITGYADDAVGSGGFLGPGMELITKPFDMGDLTAKVQGLTHSR</sequence>
<dbReference type="Proteomes" id="UP001595630">
    <property type="component" value="Unassembled WGS sequence"/>
</dbReference>
<proteinExistence type="predicted"/>
<dbReference type="Pfam" id="PF00072">
    <property type="entry name" value="Response_reg"/>
    <property type="match status" value="1"/>
</dbReference>
<dbReference type="SMART" id="SM00448">
    <property type="entry name" value="REC"/>
    <property type="match status" value="1"/>
</dbReference>
<gene>
    <name evidence="10" type="ORF">ACFOMF_10365</name>
</gene>
<dbReference type="Pfam" id="PF08447">
    <property type="entry name" value="PAS_3"/>
    <property type="match status" value="2"/>
</dbReference>
<evidence type="ECO:0000313" key="10">
    <source>
        <dbReference type="EMBL" id="MFC3608180.1"/>
    </source>
</evidence>
<dbReference type="SMART" id="SM00086">
    <property type="entry name" value="PAC"/>
    <property type="match status" value="2"/>
</dbReference>
<dbReference type="InterPro" id="IPR001610">
    <property type="entry name" value="PAC"/>
</dbReference>
<dbReference type="RefSeq" id="WP_386364481.1">
    <property type="nucleotide sequence ID" value="NZ_JBHRXZ010000022.1"/>
</dbReference>
<keyword evidence="11" id="KW-1185">Reference proteome</keyword>
<comment type="catalytic activity">
    <reaction evidence="1">
        <text>ATP + protein L-histidine = ADP + protein N-phospho-L-histidine.</text>
        <dbReference type="EC" id="2.7.13.3"/>
    </reaction>
</comment>
<dbReference type="InterPro" id="IPR036890">
    <property type="entry name" value="HATPase_C_sf"/>
</dbReference>
<dbReference type="Pfam" id="PF02518">
    <property type="entry name" value="HATPase_c"/>
    <property type="match status" value="1"/>
</dbReference>
<dbReference type="InterPro" id="IPR000014">
    <property type="entry name" value="PAS"/>
</dbReference>
<evidence type="ECO:0000259" key="6">
    <source>
        <dbReference type="PROSITE" id="PS50109"/>
    </source>
</evidence>
<dbReference type="EC" id="2.7.13.3" evidence="2"/>
<organism evidence="10 11">
    <name type="scientific">Stutzerimonas tarimensis</name>
    <dbReference type="NCBI Taxonomy" id="1507735"/>
    <lineage>
        <taxon>Bacteria</taxon>
        <taxon>Pseudomonadati</taxon>
        <taxon>Pseudomonadota</taxon>
        <taxon>Gammaproteobacteria</taxon>
        <taxon>Pseudomonadales</taxon>
        <taxon>Pseudomonadaceae</taxon>
        <taxon>Stutzerimonas</taxon>
    </lineage>
</organism>
<feature type="modified residue" description="4-aspartylphosphate" evidence="4">
    <location>
        <position position="727"/>
    </location>
</feature>
<evidence type="ECO:0000259" key="8">
    <source>
        <dbReference type="PROSITE" id="PS50112"/>
    </source>
</evidence>
<dbReference type="SMART" id="SM00091">
    <property type="entry name" value="PAS"/>
    <property type="match status" value="2"/>
</dbReference>
<feature type="region of interest" description="Disordered" evidence="5">
    <location>
        <begin position="1"/>
        <end position="22"/>
    </location>
</feature>
<dbReference type="SMART" id="SM00387">
    <property type="entry name" value="HATPase_c"/>
    <property type="match status" value="1"/>
</dbReference>
<evidence type="ECO:0000256" key="3">
    <source>
        <dbReference type="ARBA" id="ARBA00022553"/>
    </source>
</evidence>
<comment type="caution">
    <text evidence="10">The sequence shown here is derived from an EMBL/GenBank/DDBJ whole genome shotgun (WGS) entry which is preliminary data.</text>
</comment>
<keyword evidence="3 4" id="KW-0597">Phosphoprotein</keyword>
<dbReference type="InterPro" id="IPR003594">
    <property type="entry name" value="HATPase_dom"/>
</dbReference>
<feature type="domain" description="PAS" evidence="8">
    <location>
        <begin position="158"/>
        <end position="228"/>
    </location>
</feature>
<dbReference type="EMBL" id="JBHRXZ010000022">
    <property type="protein sequence ID" value="MFC3608180.1"/>
    <property type="molecule type" value="Genomic_DNA"/>
</dbReference>
<dbReference type="InterPro" id="IPR036097">
    <property type="entry name" value="HisK_dim/P_sf"/>
</dbReference>
<dbReference type="CDD" id="cd00082">
    <property type="entry name" value="HisKA"/>
    <property type="match status" value="1"/>
</dbReference>
<dbReference type="Gene3D" id="1.10.287.130">
    <property type="match status" value="1"/>
</dbReference>
<protein>
    <recommendedName>
        <fullName evidence="2">histidine kinase</fullName>
        <ecNumber evidence="2">2.7.13.3</ecNumber>
    </recommendedName>
</protein>
<dbReference type="SUPFAM" id="SSF55785">
    <property type="entry name" value="PYP-like sensor domain (PAS domain)"/>
    <property type="match status" value="2"/>
</dbReference>
<dbReference type="InterPro" id="IPR013655">
    <property type="entry name" value="PAS_fold_3"/>
</dbReference>
<dbReference type="InterPro" id="IPR000700">
    <property type="entry name" value="PAS-assoc_C"/>
</dbReference>
<reference evidence="11" key="1">
    <citation type="journal article" date="2019" name="Int. J. Syst. Evol. Microbiol.">
        <title>The Global Catalogue of Microorganisms (GCM) 10K type strain sequencing project: providing services to taxonomists for standard genome sequencing and annotation.</title>
        <authorList>
            <consortium name="The Broad Institute Genomics Platform"/>
            <consortium name="The Broad Institute Genome Sequencing Center for Infectious Disease"/>
            <person name="Wu L."/>
            <person name="Ma J."/>
        </authorList>
    </citation>
    <scope>NUCLEOTIDE SEQUENCE [LARGE SCALE GENOMIC DNA]</scope>
    <source>
        <strain evidence="11">KCTC 42447</strain>
    </source>
</reference>
<evidence type="ECO:0000256" key="5">
    <source>
        <dbReference type="SAM" id="MobiDB-lite"/>
    </source>
</evidence>
<dbReference type="SUPFAM" id="SSF52172">
    <property type="entry name" value="CheY-like"/>
    <property type="match status" value="1"/>
</dbReference>
<dbReference type="PROSITE" id="PS50113">
    <property type="entry name" value="PAC"/>
    <property type="match status" value="1"/>
</dbReference>
<feature type="domain" description="PAC" evidence="9">
    <location>
        <begin position="231"/>
        <end position="283"/>
    </location>
</feature>
<dbReference type="InterPro" id="IPR005467">
    <property type="entry name" value="His_kinase_dom"/>
</dbReference>
<dbReference type="CDD" id="cd00130">
    <property type="entry name" value="PAS"/>
    <property type="match status" value="2"/>
</dbReference>
<dbReference type="SUPFAM" id="SSF47384">
    <property type="entry name" value="Homodimeric domain of signal transducing histidine kinase"/>
    <property type="match status" value="1"/>
</dbReference>
<feature type="domain" description="Histidine kinase" evidence="6">
    <location>
        <begin position="434"/>
        <end position="656"/>
    </location>
</feature>
<name>A0ABV7T4W7_9GAMM</name>
<evidence type="ECO:0000256" key="2">
    <source>
        <dbReference type="ARBA" id="ARBA00012438"/>
    </source>
</evidence>
<feature type="domain" description="PAS" evidence="8">
    <location>
        <begin position="295"/>
        <end position="365"/>
    </location>
</feature>
<dbReference type="NCBIfam" id="TIGR00229">
    <property type="entry name" value="sensory_box"/>
    <property type="match status" value="2"/>
</dbReference>
<evidence type="ECO:0000259" key="9">
    <source>
        <dbReference type="PROSITE" id="PS50113"/>
    </source>
</evidence>
<evidence type="ECO:0000256" key="4">
    <source>
        <dbReference type="PROSITE-ProRule" id="PRU00169"/>
    </source>
</evidence>
<evidence type="ECO:0000256" key="1">
    <source>
        <dbReference type="ARBA" id="ARBA00000085"/>
    </source>
</evidence>
<dbReference type="Pfam" id="PF00512">
    <property type="entry name" value="HisKA"/>
    <property type="match status" value="1"/>
</dbReference>
<dbReference type="PROSITE" id="PS50109">
    <property type="entry name" value="HIS_KIN"/>
    <property type="match status" value="1"/>
</dbReference>
<dbReference type="Gene3D" id="3.30.450.20">
    <property type="entry name" value="PAS domain"/>
    <property type="match status" value="2"/>
</dbReference>
<evidence type="ECO:0000313" key="11">
    <source>
        <dbReference type="Proteomes" id="UP001595630"/>
    </source>
</evidence>